<dbReference type="PROSITE" id="PS50940">
    <property type="entry name" value="CHIT_BIND_II"/>
    <property type="match status" value="1"/>
</dbReference>
<name>A0AAV4IJQ5_9GAST</name>
<dbReference type="GO" id="GO:0008061">
    <property type="term" value="F:chitin binding"/>
    <property type="evidence" value="ECO:0007669"/>
    <property type="project" value="InterPro"/>
</dbReference>
<reference evidence="3 4" key="1">
    <citation type="journal article" date="2021" name="Elife">
        <title>Chloroplast acquisition without the gene transfer in kleptoplastic sea slugs, Plakobranchus ocellatus.</title>
        <authorList>
            <person name="Maeda T."/>
            <person name="Takahashi S."/>
            <person name="Yoshida T."/>
            <person name="Shimamura S."/>
            <person name="Takaki Y."/>
            <person name="Nagai Y."/>
            <person name="Toyoda A."/>
            <person name="Suzuki Y."/>
            <person name="Arimoto A."/>
            <person name="Ishii H."/>
            <person name="Satoh N."/>
            <person name="Nishiyama T."/>
            <person name="Hasebe M."/>
            <person name="Maruyama T."/>
            <person name="Minagawa J."/>
            <person name="Obokata J."/>
            <person name="Shigenobu S."/>
        </authorList>
    </citation>
    <scope>NUCLEOTIDE SEQUENCE [LARGE SCALE GENOMIC DNA]</scope>
</reference>
<dbReference type="SUPFAM" id="SSF88713">
    <property type="entry name" value="Glycoside hydrolase/deacetylase"/>
    <property type="match status" value="1"/>
</dbReference>
<feature type="compositionally biased region" description="Basic and acidic residues" evidence="1">
    <location>
        <begin position="804"/>
        <end position="839"/>
    </location>
</feature>
<organism evidence="3 4">
    <name type="scientific">Elysia marginata</name>
    <dbReference type="NCBI Taxonomy" id="1093978"/>
    <lineage>
        <taxon>Eukaryota</taxon>
        <taxon>Metazoa</taxon>
        <taxon>Spiralia</taxon>
        <taxon>Lophotrochozoa</taxon>
        <taxon>Mollusca</taxon>
        <taxon>Gastropoda</taxon>
        <taxon>Heterobranchia</taxon>
        <taxon>Euthyneura</taxon>
        <taxon>Panpulmonata</taxon>
        <taxon>Sacoglossa</taxon>
        <taxon>Placobranchoidea</taxon>
        <taxon>Plakobranchidae</taxon>
        <taxon>Elysia</taxon>
    </lineage>
</organism>
<dbReference type="SUPFAM" id="SSF57625">
    <property type="entry name" value="Invertebrate chitin-binding proteins"/>
    <property type="match status" value="1"/>
</dbReference>
<dbReference type="GO" id="GO:0005576">
    <property type="term" value="C:extracellular region"/>
    <property type="evidence" value="ECO:0007669"/>
    <property type="project" value="InterPro"/>
</dbReference>
<feature type="compositionally biased region" description="Polar residues" evidence="1">
    <location>
        <begin position="786"/>
        <end position="797"/>
    </location>
</feature>
<dbReference type="PANTHER" id="PTHR45985:SF3">
    <property type="entry name" value="CHITIN DEACETYLASE-LIKE 4"/>
    <property type="match status" value="1"/>
</dbReference>
<dbReference type="InterPro" id="IPR002509">
    <property type="entry name" value="NODB_dom"/>
</dbReference>
<feature type="region of interest" description="Disordered" evidence="1">
    <location>
        <begin position="487"/>
        <end position="562"/>
    </location>
</feature>
<dbReference type="Pfam" id="PF01607">
    <property type="entry name" value="CBM_14"/>
    <property type="match status" value="1"/>
</dbReference>
<feature type="region of interest" description="Disordered" evidence="1">
    <location>
        <begin position="635"/>
        <end position="659"/>
    </location>
</feature>
<evidence type="ECO:0000313" key="4">
    <source>
        <dbReference type="Proteomes" id="UP000762676"/>
    </source>
</evidence>
<dbReference type="Gene3D" id="2.170.140.10">
    <property type="entry name" value="Chitin binding domain"/>
    <property type="match status" value="1"/>
</dbReference>
<dbReference type="Pfam" id="PF01522">
    <property type="entry name" value="Polysacc_deac_1"/>
    <property type="match status" value="1"/>
</dbReference>
<dbReference type="PANTHER" id="PTHR45985">
    <property type="match status" value="1"/>
</dbReference>
<gene>
    <name evidence="3" type="ORF">ElyMa_001328900</name>
</gene>
<feature type="domain" description="Chitin-binding type-2" evidence="2">
    <location>
        <begin position="55"/>
        <end position="111"/>
    </location>
</feature>
<feature type="compositionally biased region" description="Polar residues" evidence="1">
    <location>
        <begin position="843"/>
        <end position="853"/>
    </location>
</feature>
<feature type="region of interest" description="Disordered" evidence="1">
    <location>
        <begin position="392"/>
        <end position="420"/>
    </location>
</feature>
<dbReference type="Gene3D" id="3.20.20.370">
    <property type="entry name" value="Glycoside hydrolase/deacetylase"/>
    <property type="match status" value="1"/>
</dbReference>
<feature type="compositionally biased region" description="Basic and acidic residues" evidence="1">
    <location>
        <begin position="635"/>
        <end position="653"/>
    </location>
</feature>
<dbReference type="GO" id="GO:0016810">
    <property type="term" value="F:hydrolase activity, acting on carbon-nitrogen (but not peptide) bonds"/>
    <property type="evidence" value="ECO:0007669"/>
    <property type="project" value="InterPro"/>
</dbReference>
<dbReference type="InterPro" id="IPR011330">
    <property type="entry name" value="Glyco_hydro/deAcase_b/a-brl"/>
</dbReference>
<sequence length="1430" mass="161896">MNYRLVSKNLQMSLDISKGRIFATVTILLSVVQLVPALKFPPSKLPISAITSASREACAGMRARYFCDMNNPSTFHICLGRKRFTMVCPGLLHFSERTQTCDWPEVASCRRLSMLQPTEFPPVLTSYNSTKASLYTQPDGVARQAPELTTQGISVPALSYFSDKNNMAELEVAKPKRRTKKRYRIKKLGKGLGMKHSVSRWWDNPVSSSVLQHTTVTPESKASLTQPKPAGGAFLQPYKAKMVSPTNLIKDKYIPKDIVKTSKYTGEGNLQRKSSEYEIKPNSRFHNKITKVPWYRPLNKNIYKQTKFSPSLSFKKRNSRESRMKPIKPVVISPFKPFLTETKLAPRSKDEKKLKVDSSEKVSLLPYKPPKSYRHNKFISNDNNNLVSLRLKQSKKDSHRSTERRRASYPYEEFRDPGQGENELDLANKLFSELGYKKIQSVWKEHAQRGYTDTKKPSLELNEPHPAMTKPLAVKDFGSLALSKNADSWSLSEPPVGKSLERNQALTKSSRDSNHGLKTNVDSRHHIMPRDKTRYHQREGLKRTKAKASVIKQGKSRSKKTEPAVFNEWTSIHGVAGIPDYNPDQAMGFFTSKQGGLANSVKDPLVVNPSDTGRQIVHAGVQKDSYREVQPRYVTERQKNRAYTSDDKYDGRSPHIPSKPSEQKMLLKHDSSGFLQSGVSGDKHWSTPKDKYDISVPSKNQDILNLINPVNNAASKTKTPVTSKFIRGRITEMYQTSMPHKDGSKAASLPENNAHSYGSRLERKLRQRHEPSKAGYRRGAEMASRSRASSTNMNNVKQLRHKVERSNRREIEHPSHSDHSRGIDGIGNRERTNAFEDTPRNMAVQNDQPISLSKSRKTSRHTGEDFSTPRRPRQVDFGKPTSKKVPDNRIGLSGLTLAPVDQRTEALGGRKENSRFTQYSATLSRHGLTENSKHLSERKALPWNGNQTHQAVTTRFSVTNEKHPYFGGRFPKPLSSYTRPQTTGLSRITNVQDKSHSGPSEQERYPVTLNYALHGRGQPRHSQRTYALHRPNHPTSNRRQLDLPVKTKNASHYSLYGLQEGPVAFAWDKKRGPTPFDDSRFQLKEKKTRSGAQESLSGEIQPRTSPIEKYNTWKGKCSRKWCKLPSCRCAGTDIPGGLGKYETPQIVMLTFDDSINIQNIGYYRQLFNGTLRNPNGCPIKGTFFVSGDNTDYKLVREVYQSGHEIASHTISHRSPTTWWAHAGYDNWNEEVVGMRERLHRSAEIPIDEIVGMRAPFLQIGGDAQYAMLAENNFRYDTSMVTGDLHSNRKPPIWPFTLDTAPNSQTCNLTPCPRRSYPGLWEVPLVRWYGSNNMACAMPDACTIGAGAKGSLKFMKENFKRHYQRNKAPLGIFIHASWFSRQHGTLDGLAQFLDLLAQLEDVWVVSVSQALDWVQHPVPISQLDSVKSWAC</sequence>
<feature type="compositionally biased region" description="Basic and acidic residues" evidence="1">
    <location>
        <begin position="509"/>
        <end position="542"/>
    </location>
</feature>
<dbReference type="EMBL" id="BMAT01002632">
    <property type="protein sequence ID" value="GFS10664.1"/>
    <property type="molecule type" value="Genomic_DNA"/>
</dbReference>
<dbReference type="Proteomes" id="UP000762676">
    <property type="component" value="Unassembled WGS sequence"/>
</dbReference>
<feature type="region of interest" description="Disordered" evidence="1">
    <location>
        <begin position="738"/>
        <end position="889"/>
    </location>
</feature>
<dbReference type="GO" id="GO:0005975">
    <property type="term" value="P:carbohydrate metabolic process"/>
    <property type="evidence" value="ECO:0007669"/>
    <property type="project" value="InterPro"/>
</dbReference>
<evidence type="ECO:0000313" key="3">
    <source>
        <dbReference type="EMBL" id="GFS10664.1"/>
    </source>
</evidence>
<dbReference type="InterPro" id="IPR036508">
    <property type="entry name" value="Chitin-bd_dom_sf"/>
</dbReference>
<proteinExistence type="predicted"/>
<feature type="compositionally biased region" description="Basic and acidic residues" evidence="1">
    <location>
        <begin position="394"/>
        <end position="418"/>
    </location>
</feature>
<evidence type="ECO:0000259" key="2">
    <source>
        <dbReference type="PROSITE" id="PS50940"/>
    </source>
</evidence>
<feature type="compositionally biased region" description="Basic and acidic residues" evidence="1">
    <location>
        <begin position="861"/>
        <end position="876"/>
    </location>
</feature>
<protein>
    <submittedName>
        <fullName evidence="3">Polysaccharide deacetylase-like protein</fullName>
    </submittedName>
</protein>
<dbReference type="InterPro" id="IPR002557">
    <property type="entry name" value="Chitin-bd_dom"/>
</dbReference>
<evidence type="ECO:0000256" key="1">
    <source>
        <dbReference type="SAM" id="MobiDB-lite"/>
    </source>
</evidence>
<comment type="caution">
    <text evidence="3">The sequence shown here is derived from an EMBL/GenBank/DDBJ whole genome shotgun (WGS) entry which is preliminary data.</text>
</comment>
<keyword evidence="4" id="KW-1185">Reference proteome</keyword>
<dbReference type="SMART" id="SM00494">
    <property type="entry name" value="ChtBD2"/>
    <property type="match status" value="1"/>
</dbReference>
<feature type="compositionally biased region" description="Basic and acidic residues" evidence="1">
    <location>
        <begin position="760"/>
        <end position="772"/>
    </location>
</feature>
<dbReference type="InterPro" id="IPR052740">
    <property type="entry name" value="CE4"/>
</dbReference>
<accession>A0AAV4IJQ5</accession>